<dbReference type="Proteomes" id="UP000041770">
    <property type="component" value="Unassembled WGS sequence"/>
</dbReference>
<gene>
    <name evidence="1" type="ORF">ERS013200_02617</name>
</gene>
<evidence type="ECO:0000313" key="1">
    <source>
        <dbReference type="EMBL" id="CSC91714.1"/>
    </source>
</evidence>
<evidence type="ECO:0000313" key="2">
    <source>
        <dbReference type="Proteomes" id="UP000041770"/>
    </source>
</evidence>
<reference evidence="1 2" key="1">
    <citation type="submission" date="2015-07" db="EMBL/GenBank/DDBJ databases">
        <authorList>
            <consortium name="Pathogen Informatics"/>
        </authorList>
    </citation>
    <scope>NUCLEOTIDE SEQUENCE [LARGE SCALE GENOMIC DNA]</scope>
    <source>
        <strain evidence="1 2">A316</strain>
    </source>
</reference>
<organism evidence="1 2">
    <name type="scientific">Vibrio cholerae</name>
    <dbReference type="NCBI Taxonomy" id="666"/>
    <lineage>
        <taxon>Bacteria</taxon>
        <taxon>Pseudomonadati</taxon>
        <taxon>Pseudomonadota</taxon>
        <taxon>Gammaproteobacteria</taxon>
        <taxon>Vibrionales</taxon>
        <taxon>Vibrionaceae</taxon>
        <taxon>Vibrio</taxon>
    </lineage>
</organism>
<sequence length="84" mass="10742">MARLFRFDVRNEDEVRQQFFACVIDWEIFLVTFHGVHQSFCWNFEEFFFKFRRHHHWPFHQRGHFFYQRIFQIRDTAELLSRLL</sequence>
<dbReference type="EMBL" id="CWQY01000018">
    <property type="protein sequence ID" value="CSC91714.1"/>
    <property type="molecule type" value="Genomic_DNA"/>
</dbReference>
<accession>A0A656A1Q2</accession>
<dbReference type="AlphaFoldDB" id="A0A656A1Q2"/>
<name>A0A656A1Q2_VIBCL</name>
<proteinExistence type="predicted"/>
<protein>
    <submittedName>
        <fullName evidence="1">Uncharacterized protein</fullName>
    </submittedName>
</protein>